<dbReference type="Proteomes" id="UP000823775">
    <property type="component" value="Unassembled WGS sequence"/>
</dbReference>
<protein>
    <submittedName>
        <fullName evidence="1">Uncharacterized protein</fullName>
    </submittedName>
</protein>
<feature type="non-terminal residue" evidence="1">
    <location>
        <position position="1"/>
    </location>
</feature>
<dbReference type="EMBL" id="JACEIK010000243">
    <property type="protein sequence ID" value="MCD7453212.1"/>
    <property type="molecule type" value="Genomic_DNA"/>
</dbReference>
<evidence type="ECO:0000313" key="1">
    <source>
        <dbReference type="EMBL" id="MCD7453212.1"/>
    </source>
</evidence>
<proteinExistence type="predicted"/>
<reference evidence="1 2" key="1">
    <citation type="journal article" date="2021" name="BMC Genomics">
        <title>Datura genome reveals duplications of psychoactive alkaloid biosynthetic genes and high mutation rate following tissue culture.</title>
        <authorList>
            <person name="Rajewski A."/>
            <person name="Carter-House D."/>
            <person name="Stajich J."/>
            <person name="Litt A."/>
        </authorList>
    </citation>
    <scope>NUCLEOTIDE SEQUENCE [LARGE SCALE GENOMIC DNA]</scope>
    <source>
        <strain evidence="1">AR-01</strain>
    </source>
</reference>
<keyword evidence="2" id="KW-1185">Reference proteome</keyword>
<gene>
    <name evidence="1" type="ORF">HAX54_020086</name>
</gene>
<accession>A0ABS8S2P4</accession>
<name>A0ABS8S2P4_DATST</name>
<comment type="caution">
    <text evidence="1">The sequence shown here is derived from an EMBL/GenBank/DDBJ whole genome shotgun (WGS) entry which is preliminary data.</text>
</comment>
<organism evidence="1 2">
    <name type="scientific">Datura stramonium</name>
    <name type="common">Jimsonweed</name>
    <name type="synonym">Common thornapple</name>
    <dbReference type="NCBI Taxonomy" id="4076"/>
    <lineage>
        <taxon>Eukaryota</taxon>
        <taxon>Viridiplantae</taxon>
        <taxon>Streptophyta</taxon>
        <taxon>Embryophyta</taxon>
        <taxon>Tracheophyta</taxon>
        <taxon>Spermatophyta</taxon>
        <taxon>Magnoliopsida</taxon>
        <taxon>eudicotyledons</taxon>
        <taxon>Gunneridae</taxon>
        <taxon>Pentapetalae</taxon>
        <taxon>asterids</taxon>
        <taxon>lamiids</taxon>
        <taxon>Solanales</taxon>
        <taxon>Solanaceae</taxon>
        <taxon>Solanoideae</taxon>
        <taxon>Datureae</taxon>
        <taxon>Datura</taxon>
    </lineage>
</organism>
<evidence type="ECO:0000313" key="2">
    <source>
        <dbReference type="Proteomes" id="UP000823775"/>
    </source>
</evidence>
<feature type="non-terminal residue" evidence="1">
    <location>
        <position position="122"/>
    </location>
</feature>
<sequence length="122" mass="13325">NRKIQIPNNKDDYEANRIDQENNIQREIRGRFGAPVDLMSRGGIQALKSFDIPAKCLVNQKKQVMMVVSNNTTNFGTLALPNGVVIVGTPRNVLINYDTGGQSVNIGIGGSKAGVHVYPFRA</sequence>